<feature type="transmembrane region" description="Helical" evidence="1">
    <location>
        <begin position="53"/>
        <end position="72"/>
    </location>
</feature>
<keyword evidence="1" id="KW-1133">Transmembrane helix</keyword>
<protein>
    <submittedName>
        <fullName evidence="2">Uncharacterized protein</fullName>
    </submittedName>
</protein>
<dbReference type="RefSeq" id="WP_129183645.1">
    <property type="nucleotide sequence ID" value="NZ_JAGIOG010000001.1"/>
</dbReference>
<name>A0A641AL92_9ACTN</name>
<comment type="caution">
    <text evidence="2">The sequence shown here is derived from an EMBL/GenBank/DDBJ whole genome shotgun (WGS) entry which is preliminary data.</text>
</comment>
<keyword evidence="1" id="KW-0812">Transmembrane</keyword>
<reference evidence="2" key="1">
    <citation type="submission" date="2019-09" db="EMBL/GenBank/DDBJ databases">
        <authorList>
            <person name="Li J."/>
        </authorList>
    </citation>
    <scope>NUCLEOTIDE SEQUENCE [LARGE SCALE GENOMIC DNA]</scope>
    <source>
        <strain evidence="2">NRBC 14897</strain>
    </source>
</reference>
<gene>
    <name evidence="2" type="ORF">ESP62_011205</name>
</gene>
<accession>A0A641AL92</accession>
<keyword evidence="3" id="KW-1185">Reference proteome</keyword>
<evidence type="ECO:0000313" key="3">
    <source>
        <dbReference type="Proteomes" id="UP001515100"/>
    </source>
</evidence>
<feature type="transmembrane region" description="Helical" evidence="1">
    <location>
        <begin position="84"/>
        <end position="109"/>
    </location>
</feature>
<dbReference type="AlphaFoldDB" id="A0A641AL92"/>
<organism evidence="2 3">
    <name type="scientific">Aeromicrobium fastidiosum</name>
    <dbReference type="NCBI Taxonomy" id="52699"/>
    <lineage>
        <taxon>Bacteria</taxon>
        <taxon>Bacillati</taxon>
        <taxon>Actinomycetota</taxon>
        <taxon>Actinomycetes</taxon>
        <taxon>Propionibacteriales</taxon>
        <taxon>Nocardioidaceae</taxon>
        <taxon>Aeromicrobium</taxon>
    </lineage>
</organism>
<evidence type="ECO:0000313" key="2">
    <source>
        <dbReference type="EMBL" id="KAA1376018.1"/>
    </source>
</evidence>
<dbReference type="Proteomes" id="UP001515100">
    <property type="component" value="Unassembled WGS sequence"/>
</dbReference>
<proteinExistence type="predicted"/>
<dbReference type="EMBL" id="SDPP02000003">
    <property type="protein sequence ID" value="KAA1376018.1"/>
    <property type="molecule type" value="Genomic_DNA"/>
</dbReference>
<evidence type="ECO:0000256" key="1">
    <source>
        <dbReference type="SAM" id="Phobius"/>
    </source>
</evidence>
<dbReference type="OrthoDB" id="9848955at2"/>
<sequence>MSTAGDMDMAARSVLLPVMLCVLVDGAVAYAVLESPFGTLGFFDDTPPEGSVAVPVLAGLILGVVQAVAFGTRTTVVAAAVNMAVAFVTVMYMIPVGMVVVGCVLGAAVARGARRRLPGQWAVSAAVALALTGAASACYGLTRSDPPDLPLLDVISVPDAPAVVIDPQERSKEGAAVLGDLAQIGGCLGIVDRTAGRHEYVVAWPQGTTASSAPYVLSYEGRSYRLEDFVAVRGGAPITMAIDLEAYAPDLPASCRGRDILLAG</sequence>
<keyword evidence="1" id="KW-0472">Membrane</keyword>